<dbReference type="GO" id="GO:0036297">
    <property type="term" value="P:interstrand cross-link repair"/>
    <property type="evidence" value="ECO:0007669"/>
    <property type="project" value="TreeGrafter"/>
</dbReference>
<dbReference type="Gene3D" id="3.60.15.10">
    <property type="entry name" value="Ribonuclease Z/Hydroxyacylglutathione hydrolase-like"/>
    <property type="match status" value="1"/>
</dbReference>
<comment type="caution">
    <text evidence="14">The sequence shown here is derived from an EMBL/GenBank/DDBJ whole genome shotgun (WGS) entry which is preliminary data.</text>
</comment>
<accession>A0AAD9TC61</accession>
<dbReference type="PANTHER" id="PTHR23240:SF8">
    <property type="entry name" value="PROTEIN ARTEMIS"/>
    <property type="match status" value="1"/>
</dbReference>
<reference evidence="14" key="1">
    <citation type="journal article" date="2023" name="Plant J.">
        <title>Genome sequences and population genomics provide insights into the demographic history, inbreeding, and mutation load of two 'living fossil' tree species of Dipteronia.</title>
        <authorList>
            <person name="Feng Y."/>
            <person name="Comes H.P."/>
            <person name="Chen J."/>
            <person name="Zhu S."/>
            <person name="Lu R."/>
            <person name="Zhang X."/>
            <person name="Li P."/>
            <person name="Qiu J."/>
            <person name="Olsen K.M."/>
            <person name="Qiu Y."/>
        </authorList>
    </citation>
    <scope>NUCLEOTIDE SEQUENCE</scope>
    <source>
        <strain evidence="14">KIB01</strain>
    </source>
</reference>
<dbReference type="GO" id="GO:0035312">
    <property type="term" value="F:5'-3' DNA exonuclease activity"/>
    <property type="evidence" value="ECO:0007669"/>
    <property type="project" value="TreeGrafter"/>
</dbReference>
<dbReference type="SUPFAM" id="SSF56281">
    <property type="entry name" value="Metallo-hydrolase/oxidoreductase"/>
    <property type="match status" value="1"/>
</dbReference>
<evidence type="ECO:0000259" key="13">
    <source>
        <dbReference type="Pfam" id="PF07522"/>
    </source>
</evidence>
<evidence type="ECO:0000256" key="9">
    <source>
        <dbReference type="ARBA" id="ARBA00023204"/>
    </source>
</evidence>
<dbReference type="InterPro" id="IPR011084">
    <property type="entry name" value="DRMBL"/>
</dbReference>
<protein>
    <recommendedName>
        <fullName evidence="11">Protein artemis</fullName>
    </recommendedName>
    <alternativeName>
        <fullName evidence="12">DNA cross-link repair 1C protein</fullName>
    </alternativeName>
</protein>
<evidence type="ECO:0000256" key="10">
    <source>
        <dbReference type="ARBA" id="ARBA00023242"/>
    </source>
</evidence>
<dbReference type="GO" id="GO:0004519">
    <property type="term" value="F:endonuclease activity"/>
    <property type="evidence" value="ECO:0007669"/>
    <property type="project" value="UniProtKB-KW"/>
</dbReference>
<dbReference type="InterPro" id="IPR036866">
    <property type="entry name" value="RibonucZ/Hydroxyglut_hydro"/>
</dbReference>
<dbReference type="Pfam" id="PF07522">
    <property type="entry name" value="DRMBL"/>
    <property type="match status" value="1"/>
</dbReference>
<keyword evidence="5" id="KW-0227">DNA damage</keyword>
<evidence type="ECO:0000256" key="11">
    <source>
        <dbReference type="ARBA" id="ARBA00039759"/>
    </source>
</evidence>
<evidence type="ECO:0000313" key="15">
    <source>
        <dbReference type="Proteomes" id="UP001280121"/>
    </source>
</evidence>
<evidence type="ECO:0000313" key="14">
    <source>
        <dbReference type="EMBL" id="KAK2633352.1"/>
    </source>
</evidence>
<keyword evidence="6" id="KW-0378">Hydrolase</keyword>
<keyword evidence="10" id="KW-0539">Nucleus</keyword>
<evidence type="ECO:0000256" key="7">
    <source>
        <dbReference type="ARBA" id="ARBA00022839"/>
    </source>
</evidence>
<comment type="similarity">
    <text evidence="2">Belongs to the DNA repair metallo-beta-lactamase (DRMBL) family.</text>
</comment>
<name>A0AAD9TC61_9ROSI</name>
<keyword evidence="9" id="KW-0234">DNA repair</keyword>
<evidence type="ECO:0000256" key="3">
    <source>
        <dbReference type="ARBA" id="ARBA00022722"/>
    </source>
</evidence>
<dbReference type="EMBL" id="JANJYI010000074">
    <property type="protein sequence ID" value="KAK2633352.1"/>
    <property type="molecule type" value="Genomic_DNA"/>
</dbReference>
<evidence type="ECO:0000256" key="5">
    <source>
        <dbReference type="ARBA" id="ARBA00022763"/>
    </source>
</evidence>
<evidence type="ECO:0000256" key="4">
    <source>
        <dbReference type="ARBA" id="ARBA00022759"/>
    </source>
</evidence>
<evidence type="ECO:0000256" key="1">
    <source>
        <dbReference type="ARBA" id="ARBA00004123"/>
    </source>
</evidence>
<feature type="domain" description="DNA repair metallo-beta-lactamase" evidence="13">
    <location>
        <begin position="237"/>
        <end position="363"/>
    </location>
</feature>
<dbReference type="PANTHER" id="PTHR23240">
    <property type="entry name" value="DNA CROSS-LINK REPAIR PROTEIN PSO2/SNM1-RELATED"/>
    <property type="match status" value="1"/>
</dbReference>
<gene>
    <name evidence="14" type="ORF">Ddye_032749</name>
</gene>
<comment type="subcellular location">
    <subcellularLocation>
        <location evidence="1">Nucleus</location>
    </subcellularLocation>
</comment>
<dbReference type="GO" id="GO:0005634">
    <property type="term" value="C:nucleus"/>
    <property type="evidence" value="ECO:0007669"/>
    <property type="project" value="UniProtKB-SubCell"/>
</dbReference>
<dbReference type="GO" id="GO:0006310">
    <property type="term" value="P:DNA recombination"/>
    <property type="evidence" value="ECO:0007669"/>
    <property type="project" value="UniProtKB-KW"/>
</dbReference>
<evidence type="ECO:0000256" key="6">
    <source>
        <dbReference type="ARBA" id="ARBA00022801"/>
    </source>
</evidence>
<keyword evidence="15" id="KW-1185">Reference proteome</keyword>
<dbReference type="Gene3D" id="3.40.50.12650">
    <property type="match status" value="1"/>
</dbReference>
<evidence type="ECO:0000256" key="8">
    <source>
        <dbReference type="ARBA" id="ARBA00023172"/>
    </source>
</evidence>
<keyword evidence="8" id="KW-0233">DNA recombination</keyword>
<dbReference type="AlphaFoldDB" id="A0AAD9TC61"/>
<keyword evidence="4" id="KW-0255">Endonuclease</keyword>
<evidence type="ECO:0000256" key="2">
    <source>
        <dbReference type="ARBA" id="ARBA00010304"/>
    </source>
</evidence>
<dbReference type="GO" id="GO:0003684">
    <property type="term" value="F:damaged DNA binding"/>
    <property type="evidence" value="ECO:0007669"/>
    <property type="project" value="TreeGrafter"/>
</dbReference>
<proteinExistence type="inferred from homology"/>
<keyword evidence="7" id="KW-0269">Exonuclease</keyword>
<dbReference type="Proteomes" id="UP001280121">
    <property type="component" value="Unassembled WGS sequence"/>
</dbReference>
<evidence type="ECO:0000256" key="12">
    <source>
        <dbReference type="ARBA" id="ARBA00042677"/>
    </source>
</evidence>
<keyword evidence="3" id="KW-0540">Nuclease</keyword>
<dbReference type="GO" id="GO:0006303">
    <property type="term" value="P:double-strand break repair via nonhomologous end joining"/>
    <property type="evidence" value="ECO:0007669"/>
    <property type="project" value="TreeGrafter"/>
</dbReference>
<sequence>MVRKKFKIVSVECLSTMDIGLISVDRWTQGSQVYFLTHLHSDCTQGLTSTWARGLFFCSRLTAKLLPFKFPSLNLSLLRVLEIGYWHSISLISPSSRENFVVQVMAIDAHHCPGAVMLLFRGEFGCLLYTGDFRWEASEDTAKTGKTTLIKALKDNVVDILYLDNTFCNPSFDFPTRQVAAQQVVDIIASHPNHDIIIGIDTLGKEELLLHISRVLNIKIWVWPERLHTMHLLGFHDIFTTNTSLTRVRAVPRYSFSIETLEGLNTMRPTIGIMPSGFPWVVKPHKGDDNLFGSLLTARYNKRKRSANDGAKIDKPNDNLGSVEQFHKYIYSVPLSDHSCFMEIEEFIKLVQPKNIKGTVSSSSCYVDPLYYFGRLCAGNQPSLRLHCRPERKAEGERVVSVQTKSNIGISNSTMANRRRKSSAKLDFVVVHGSKVNALRRVQWVQRLYKVNAPVD</sequence>
<organism evidence="14 15">
    <name type="scientific">Dipteronia dyeriana</name>
    <dbReference type="NCBI Taxonomy" id="168575"/>
    <lineage>
        <taxon>Eukaryota</taxon>
        <taxon>Viridiplantae</taxon>
        <taxon>Streptophyta</taxon>
        <taxon>Embryophyta</taxon>
        <taxon>Tracheophyta</taxon>
        <taxon>Spermatophyta</taxon>
        <taxon>Magnoliopsida</taxon>
        <taxon>eudicotyledons</taxon>
        <taxon>Gunneridae</taxon>
        <taxon>Pentapetalae</taxon>
        <taxon>rosids</taxon>
        <taxon>malvids</taxon>
        <taxon>Sapindales</taxon>
        <taxon>Sapindaceae</taxon>
        <taxon>Hippocastanoideae</taxon>
        <taxon>Acereae</taxon>
        <taxon>Dipteronia</taxon>
    </lineage>
</organism>